<evidence type="ECO:0000313" key="4">
    <source>
        <dbReference type="Proteomes" id="UP000006039"/>
    </source>
</evidence>
<protein>
    <submittedName>
        <fullName evidence="2 3">Uncharacterized protein</fullName>
    </submittedName>
</protein>
<organism evidence="2">
    <name type="scientific">Gaeumannomyces tritici (strain R3-111a-1)</name>
    <name type="common">Wheat and barley take-all root rot fungus</name>
    <name type="synonym">Gaeumannomyces graminis var. tritici</name>
    <dbReference type="NCBI Taxonomy" id="644352"/>
    <lineage>
        <taxon>Eukaryota</taxon>
        <taxon>Fungi</taxon>
        <taxon>Dikarya</taxon>
        <taxon>Ascomycota</taxon>
        <taxon>Pezizomycotina</taxon>
        <taxon>Sordariomycetes</taxon>
        <taxon>Sordariomycetidae</taxon>
        <taxon>Magnaporthales</taxon>
        <taxon>Magnaporthaceae</taxon>
        <taxon>Gaeumannomyces</taxon>
    </lineage>
</organism>
<dbReference type="EMBL" id="GL385399">
    <property type="protein sequence ID" value="EJT73372.1"/>
    <property type="molecule type" value="Genomic_DNA"/>
</dbReference>
<reference evidence="3" key="5">
    <citation type="submission" date="2018-04" db="UniProtKB">
        <authorList>
            <consortium name="EnsemblFungi"/>
        </authorList>
    </citation>
    <scope>IDENTIFICATION</scope>
    <source>
        <strain evidence="3">R3-111a-1</strain>
    </source>
</reference>
<reference evidence="4" key="1">
    <citation type="submission" date="2010-07" db="EMBL/GenBank/DDBJ databases">
        <title>The genome sequence of Gaeumannomyces graminis var. tritici strain R3-111a-1.</title>
        <authorList>
            <consortium name="The Broad Institute Genome Sequencing Platform"/>
            <person name="Ma L.-J."/>
            <person name="Dead R."/>
            <person name="Young S."/>
            <person name="Zeng Q."/>
            <person name="Koehrsen M."/>
            <person name="Alvarado L."/>
            <person name="Berlin A."/>
            <person name="Chapman S.B."/>
            <person name="Chen Z."/>
            <person name="Freedman E."/>
            <person name="Gellesch M."/>
            <person name="Goldberg J."/>
            <person name="Griggs A."/>
            <person name="Gujja S."/>
            <person name="Heilman E.R."/>
            <person name="Heiman D."/>
            <person name="Hepburn T."/>
            <person name="Howarth C."/>
            <person name="Jen D."/>
            <person name="Larson L."/>
            <person name="Mehta T."/>
            <person name="Neiman D."/>
            <person name="Pearson M."/>
            <person name="Roberts A."/>
            <person name="Saif S."/>
            <person name="Shea T."/>
            <person name="Shenoy N."/>
            <person name="Sisk P."/>
            <person name="Stolte C."/>
            <person name="Sykes S."/>
            <person name="Walk T."/>
            <person name="White J."/>
            <person name="Yandava C."/>
            <person name="Haas B."/>
            <person name="Nusbaum C."/>
            <person name="Birren B."/>
        </authorList>
    </citation>
    <scope>NUCLEOTIDE SEQUENCE [LARGE SCALE GENOMIC DNA]</scope>
    <source>
        <strain evidence="4">R3-111a-1</strain>
    </source>
</reference>
<evidence type="ECO:0000256" key="1">
    <source>
        <dbReference type="SAM" id="MobiDB-lite"/>
    </source>
</evidence>
<dbReference type="GeneID" id="20350671"/>
<reference evidence="2" key="2">
    <citation type="submission" date="2010-07" db="EMBL/GenBank/DDBJ databases">
        <authorList>
            <consortium name="The Broad Institute Genome Sequencing Platform"/>
            <consortium name="Broad Institute Genome Sequencing Center for Infectious Disease"/>
            <person name="Ma L.-J."/>
            <person name="Dead R."/>
            <person name="Young S."/>
            <person name="Zeng Q."/>
            <person name="Koehrsen M."/>
            <person name="Alvarado L."/>
            <person name="Berlin A."/>
            <person name="Chapman S.B."/>
            <person name="Chen Z."/>
            <person name="Freedman E."/>
            <person name="Gellesch M."/>
            <person name="Goldberg J."/>
            <person name="Griggs A."/>
            <person name="Gujja S."/>
            <person name="Heilman E.R."/>
            <person name="Heiman D."/>
            <person name="Hepburn T."/>
            <person name="Howarth C."/>
            <person name="Jen D."/>
            <person name="Larson L."/>
            <person name="Mehta T."/>
            <person name="Neiman D."/>
            <person name="Pearson M."/>
            <person name="Roberts A."/>
            <person name="Saif S."/>
            <person name="Shea T."/>
            <person name="Shenoy N."/>
            <person name="Sisk P."/>
            <person name="Stolte C."/>
            <person name="Sykes S."/>
            <person name="Walk T."/>
            <person name="White J."/>
            <person name="Yandava C."/>
            <person name="Haas B."/>
            <person name="Nusbaum C."/>
            <person name="Birren B."/>
        </authorList>
    </citation>
    <scope>NUCLEOTIDE SEQUENCE</scope>
    <source>
        <strain evidence="2">R3-111a-1</strain>
    </source>
</reference>
<evidence type="ECO:0000313" key="2">
    <source>
        <dbReference type="EMBL" id="EJT73372.1"/>
    </source>
</evidence>
<sequence length="79" mass="8099">MVATGDKAASLLLSLQGSPSPVSGRVCDGSCRIPGQAQTQYGVGKTVARAARRQMGLPARDSRRRAAAPSLSVATVFGK</sequence>
<keyword evidence="4" id="KW-1185">Reference proteome</keyword>
<gene>
    <name evidence="3" type="primary">20350671</name>
    <name evidence="2" type="ORF">GGTG_10213</name>
</gene>
<name>J3P9N6_GAET3</name>
<proteinExistence type="predicted"/>
<reference evidence="3" key="4">
    <citation type="journal article" date="2015" name="G3 (Bethesda)">
        <title>Genome sequences of three phytopathogenic species of the Magnaporthaceae family of fungi.</title>
        <authorList>
            <person name="Okagaki L.H."/>
            <person name="Nunes C.C."/>
            <person name="Sailsbery J."/>
            <person name="Clay B."/>
            <person name="Brown D."/>
            <person name="John T."/>
            <person name="Oh Y."/>
            <person name="Young N."/>
            <person name="Fitzgerald M."/>
            <person name="Haas B.J."/>
            <person name="Zeng Q."/>
            <person name="Young S."/>
            <person name="Adiconis X."/>
            <person name="Fan L."/>
            <person name="Levin J.Z."/>
            <person name="Mitchell T.K."/>
            <person name="Okubara P.A."/>
            <person name="Farman M.L."/>
            <person name="Kohn L.M."/>
            <person name="Birren B."/>
            <person name="Ma L.-J."/>
            <person name="Dean R.A."/>
        </authorList>
    </citation>
    <scope>NUCLEOTIDE SEQUENCE</scope>
    <source>
        <strain evidence="3">R3-111a-1</strain>
    </source>
</reference>
<reference evidence="2" key="3">
    <citation type="submission" date="2010-09" db="EMBL/GenBank/DDBJ databases">
        <title>Annotation of Gaeumannomyces graminis var. tritici R3-111a-1.</title>
        <authorList>
            <consortium name="The Broad Institute Genome Sequencing Platform"/>
            <person name="Ma L.-J."/>
            <person name="Dead R."/>
            <person name="Young S.K."/>
            <person name="Zeng Q."/>
            <person name="Gargeya S."/>
            <person name="Fitzgerald M."/>
            <person name="Haas B."/>
            <person name="Abouelleil A."/>
            <person name="Alvarado L."/>
            <person name="Arachchi H.M."/>
            <person name="Berlin A."/>
            <person name="Brown A."/>
            <person name="Chapman S.B."/>
            <person name="Chen Z."/>
            <person name="Dunbar C."/>
            <person name="Freedman E."/>
            <person name="Gearin G."/>
            <person name="Gellesch M."/>
            <person name="Goldberg J."/>
            <person name="Griggs A."/>
            <person name="Gujja S."/>
            <person name="Heiman D."/>
            <person name="Howarth C."/>
            <person name="Larson L."/>
            <person name="Lui A."/>
            <person name="MacDonald P.J.P."/>
            <person name="Mehta T."/>
            <person name="Montmayeur A."/>
            <person name="Murphy C."/>
            <person name="Neiman D."/>
            <person name="Pearson M."/>
            <person name="Priest M."/>
            <person name="Roberts A."/>
            <person name="Saif S."/>
            <person name="Shea T."/>
            <person name="Shenoy N."/>
            <person name="Sisk P."/>
            <person name="Stolte C."/>
            <person name="Sykes S."/>
            <person name="Yandava C."/>
            <person name="Wortman J."/>
            <person name="Nusbaum C."/>
            <person name="Birren B."/>
        </authorList>
    </citation>
    <scope>NUCLEOTIDE SEQUENCE</scope>
    <source>
        <strain evidence="2">R3-111a-1</strain>
    </source>
</reference>
<feature type="region of interest" description="Disordered" evidence="1">
    <location>
        <begin position="55"/>
        <end position="79"/>
    </location>
</feature>
<dbReference type="RefSeq" id="XP_009226346.1">
    <property type="nucleotide sequence ID" value="XM_009228082.1"/>
</dbReference>
<dbReference type="VEuPathDB" id="FungiDB:GGTG_10213"/>
<dbReference type="Proteomes" id="UP000006039">
    <property type="component" value="Unassembled WGS sequence"/>
</dbReference>
<dbReference type="EnsemblFungi" id="EJT73372">
    <property type="protein sequence ID" value="EJT73372"/>
    <property type="gene ID" value="GGTG_10213"/>
</dbReference>
<evidence type="ECO:0000313" key="3">
    <source>
        <dbReference type="EnsemblFungi" id="EJT73372"/>
    </source>
</evidence>
<dbReference type="AlphaFoldDB" id="J3P9N6"/>
<accession>J3P9N6</accession>
<dbReference type="HOGENOM" id="CLU_2606182_0_0_1"/>